<evidence type="ECO:0000313" key="1">
    <source>
        <dbReference type="EMBL" id="POB47307.1"/>
    </source>
</evidence>
<evidence type="ECO:0008006" key="3">
    <source>
        <dbReference type="Google" id="ProtNLM"/>
    </source>
</evidence>
<sequence length="98" mass="11025">MITKEQLAAKFDKCQESACNEGHHTEKLFSNSVTAKIDKVLSSLTVEERELALALLSESARWDYYHDSHNYDEAPFNEDGYCKHGLTSNTCPCGCGEY</sequence>
<comment type="caution">
    <text evidence="1">The sequence shown here is derived from an EMBL/GenBank/DDBJ whole genome shotgun (WGS) entry which is preliminary data.</text>
</comment>
<gene>
    <name evidence="1" type="ORF">CRN52_14595</name>
</gene>
<dbReference type="RefSeq" id="WP_052126617.1">
    <property type="nucleotide sequence ID" value="NZ_PDGH01000101.1"/>
</dbReference>
<evidence type="ECO:0000313" key="2">
    <source>
        <dbReference type="Proteomes" id="UP000237466"/>
    </source>
</evidence>
<organism evidence="1 2">
    <name type="scientific">Vibrio vulnificus</name>
    <dbReference type="NCBI Taxonomy" id="672"/>
    <lineage>
        <taxon>Bacteria</taxon>
        <taxon>Pseudomonadati</taxon>
        <taxon>Pseudomonadota</taxon>
        <taxon>Gammaproteobacteria</taxon>
        <taxon>Vibrionales</taxon>
        <taxon>Vibrionaceae</taxon>
        <taxon>Vibrio</taxon>
    </lineage>
</organism>
<accession>A0A2S3R2H5</accession>
<dbReference type="AlphaFoldDB" id="A0A2S3R2H5"/>
<protein>
    <recommendedName>
        <fullName evidence="3">CcgAII protein</fullName>
    </recommendedName>
</protein>
<proteinExistence type="predicted"/>
<reference evidence="1 2" key="1">
    <citation type="journal article" date="2018" name="Front. Microbiol.">
        <title>Phylogeny of Vibrio vulnificus from the Analysis of the Core-Genome: Implications for Intra-Species Taxonomy.</title>
        <authorList>
            <person name="Roig F.J."/>
            <person name="Gonzalez-Candelas F."/>
            <person name="Sanjuan E."/>
            <person name="Fouz B."/>
            <person name="Feil E.J."/>
            <person name="Llorens C."/>
            <person name="Baker-Austin C."/>
            <person name="Oliver J.D."/>
            <person name="Danin-Poleg Y."/>
            <person name="Gibas C.J."/>
            <person name="Kashi Y."/>
            <person name="Gulig P.A."/>
            <person name="Morrison S.S."/>
            <person name="Amaro C."/>
        </authorList>
    </citation>
    <scope>NUCLEOTIDE SEQUENCE [LARGE SCALE GENOMIC DNA]</scope>
    <source>
        <strain evidence="1 2">CECT4608</strain>
    </source>
</reference>
<dbReference type="EMBL" id="PDGH01000101">
    <property type="protein sequence ID" value="POB47307.1"/>
    <property type="molecule type" value="Genomic_DNA"/>
</dbReference>
<dbReference type="Proteomes" id="UP000237466">
    <property type="component" value="Unassembled WGS sequence"/>
</dbReference>
<name>A0A2S3R2H5_VIBVL</name>